<dbReference type="Gene3D" id="3.40.390.10">
    <property type="entry name" value="Collagenase (Catalytic Domain)"/>
    <property type="match status" value="1"/>
</dbReference>
<keyword evidence="3" id="KW-1185">Reference proteome</keyword>
<dbReference type="Pfam" id="PF14521">
    <property type="entry name" value="Aspzincin_M35"/>
    <property type="match status" value="1"/>
</dbReference>
<evidence type="ECO:0000313" key="3">
    <source>
        <dbReference type="Proteomes" id="UP001556367"/>
    </source>
</evidence>
<dbReference type="EMBL" id="JASNQZ010000002">
    <property type="protein sequence ID" value="KAL0960281.1"/>
    <property type="molecule type" value="Genomic_DNA"/>
</dbReference>
<dbReference type="InterPro" id="IPR029463">
    <property type="entry name" value="Lys_MEP"/>
</dbReference>
<name>A0ABR3JYU2_9AGAR</name>
<reference evidence="3" key="1">
    <citation type="submission" date="2024-06" db="EMBL/GenBank/DDBJ databases">
        <title>Multi-omics analyses provide insights into the biosynthesis of the anticancer antibiotic pleurotin in Hohenbuehelia grisea.</title>
        <authorList>
            <person name="Weaver J.A."/>
            <person name="Alberti F."/>
        </authorList>
    </citation>
    <scope>NUCLEOTIDE SEQUENCE [LARGE SCALE GENOMIC DNA]</scope>
    <source>
        <strain evidence="3">T-177</strain>
    </source>
</reference>
<dbReference type="SUPFAM" id="SSF55486">
    <property type="entry name" value="Metalloproteases ('zincins'), catalytic domain"/>
    <property type="match status" value="1"/>
</dbReference>
<proteinExistence type="predicted"/>
<comment type="caution">
    <text evidence="2">The sequence shown here is derived from an EMBL/GenBank/DDBJ whole genome shotgun (WGS) entry which is preliminary data.</text>
</comment>
<feature type="domain" description="Lysine-specific metallo-endopeptidase" evidence="1">
    <location>
        <begin position="45"/>
        <end position="183"/>
    </location>
</feature>
<accession>A0ABR3JYU2</accession>
<dbReference type="Proteomes" id="UP001556367">
    <property type="component" value="Unassembled WGS sequence"/>
</dbReference>
<organism evidence="2 3">
    <name type="scientific">Hohenbuehelia grisea</name>
    <dbReference type="NCBI Taxonomy" id="104357"/>
    <lineage>
        <taxon>Eukaryota</taxon>
        <taxon>Fungi</taxon>
        <taxon>Dikarya</taxon>
        <taxon>Basidiomycota</taxon>
        <taxon>Agaricomycotina</taxon>
        <taxon>Agaricomycetes</taxon>
        <taxon>Agaricomycetidae</taxon>
        <taxon>Agaricales</taxon>
        <taxon>Pleurotineae</taxon>
        <taxon>Pleurotaceae</taxon>
        <taxon>Hohenbuehelia</taxon>
    </lineage>
</organism>
<sequence length="207" mass="24026">MSAARTPTLKASISKAQVWQMNAKAYFKRNLAAPVDGRRTTEHNDFLRYKYWFGQPDPKTFVNVKQRYDAIIARNIDVWTFRCVPLKGTHCEDENDIASTFSDQPDIINICEGYFHVDADEQAQALIHEASHWHLEKIHGTNKGWSYFFRLKKELYEEKVAHQLALDQPGDATENADNYGYFGKYLDKDCHELVWSQESKTTQCVLL</sequence>
<protein>
    <recommendedName>
        <fullName evidence="1">Lysine-specific metallo-endopeptidase domain-containing protein</fullName>
    </recommendedName>
</protein>
<dbReference type="InterPro" id="IPR024079">
    <property type="entry name" value="MetalloPept_cat_dom_sf"/>
</dbReference>
<evidence type="ECO:0000259" key="1">
    <source>
        <dbReference type="Pfam" id="PF14521"/>
    </source>
</evidence>
<gene>
    <name evidence="2" type="ORF">HGRIS_011909</name>
</gene>
<evidence type="ECO:0000313" key="2">
    <source>
        <dbReference type="EMBL" id="KAL0960281.1"/>
    </source>
</evidence>